<dbReference type="InterPro" id="IPR005123">
    <property type="entry name" value="Oxoglu/Fe-dep_dioxygenase_dom"/>
</dbReference>
<feature type="domain" description="Fe2OG dioxygenase" evidence="14">
    <location>
        <begin position="410"/>
        <end position="519"/>
    </location>
</feature>
<evidence type="ECO:0000256" key="5">
    <source>
        <dbReference type="ARBA" id="ARBA00012269"/>
    </source>
</evidence>
<evidence type="ECO:0000256" key="9">
    <source>
        <dbReference type="ARBA" id="ARBA00022964"/>
    </source>
</evidence>
<evidence type="ECO:0000256" key="11">
    <source>
        <dbReference type="ARBA" id="ARBA00023004"/>
    </source>
</evidence>
<keyword evidence="9" id="KW-0223">Dioxygenase</keyword>
<keyword evidence="13" id="KW-0732">Signal</keyword>
<dbReference type="RefSeq" id="XP_012946735.1">
    <property type="nucleotide sequence ID" value="XM_013091281.2"/>
</dbReference>
<keyword evidence="10" id="KW-0560">Oxidoreductase</keyword>
<keyword evidence="12" id="KW-0325">Glycoprotein</keyword>
<dbReference type="Proteomes" id="UP000694888">
    <property type="component" value="Unplaced"/>
</dbReference>
<organism evidence="15 16">
    <name type="scientific">Aplysia californica</name>
    <name type="common">California sea hare</name>
    <dbReference type="NCBI Taxonomy" id="6500"/>
    <lineage>
        <taxon>Eukaryota</taxon>
        <taxon>Metazoa</taxon>
        <taxon>Spiralia</taxon>
        <taxon>Lophotrochozoa</taxon>
        <taxon>Mollusca</taxon>
        <taxon>Gastropoda</taxon>
        <taxon>Heterobranchia</taxon>
        <taxon>Euthyneura</taxon>
        <taxon>Tectipleura</taxon>
        <taxon>Aplysiida</taxon>
        <taxon>Aplysioidea</taxon>
        <taxon>Aplysiidae</taxon>
        <taxon>Aplysia</taxon>
    </lineage>
</organism>
<dbReference type="Gene3D" id="2.60.120.620">
    <property type="entry name" value="q2cbj1_9rhob like domain"/>
    <property type="match status" value="1"/>
</dbReference>
<keyword evidence="15" id="KW-1185">Reference proteome</keyword>
<dbReference type="InterPro" id="IPR006620">
    <property type="entry name" value="Pro_4_hyd_alph"/>
</dbReference>
<keyword evidence="6" id="KW-0479">Metal-binding</keyword>
<dbReference type="InterPro" id="IPR045054">
    <property type="entry name" value="P4HA-like"/>
</dbReference>
<evidence type="ECO:0000256" key="8">
    <source>
        <dbReference type="ARBA" id="ARBA00022896"/>
    </source>
</evidence>
<evidence type="ECO:0000256" key="12">
    <source>
        <dbReference type="ARBA" id="ARBA00023180"/>
    </source>
</evidence>
<keyword evidence="8" id="KW-0847">Vitamin C</keyword>
<comment type="similarity">
    <text evidence="4">Belongs to the P4HA family.</text>
</comment>
<keyword evidence="7" id="KW-0256">Endoplasmic reticulum</keyword>
<feature type="signal peptide" evidence="13">
    <location>
        <begin position="1"/>
        <end position="22"/>
    </location>
</feature>
<dbReference type="Pfam" id="PF13640">
    <property type="entry name" value="2OG-FeII_Oxy_3"/>
    <property type="match status" value="1"/>
</dbReference>
<proteinExistence type="inferred from homology"/>
<evidence type="ECO:0000256" key="10">
    <source>
        <dbReference type="ARBA" id="ARBA00023002"/>
    </source>
</evidence>
<dbReference type="GeneID" id="101859761"/>
<dbReference type="InterPro" id="IPR011990">
    <property type="entry name" value="TPR-like_helical_dom_sf"/>
</dbReference>
<evidence type="ECO:0000256" key="1">
    <source>
        <dbReference type="ARBA" id="ARBA00001961"/>
    </source>
</evidence>
<sequence length="552" mass="62309">MLVLRCLLLAVTFAGHSRLTNASIFTSINRIKHMVLSEKSILHKLQRGLGKLDNGPKGSIFQRFHDQRLHKLNERNVTSLLVSLRHPNGLYQVINEYAGIYNGLRKALNGMPLSAEVQDQLANIADDDDVIGARKSLVRLQNIYGLDPKEMIKGNYLGFEGPSLNPIDSYAIGQAAFSGGKYKESIDWLEVALQLSEDESDQNDMLDIHSMGRVGKNKDNNGIEPDSVRALLGHAFQRLGDPATARKWLAEARREGSHDGNVDLGQLQETNDMEDNIKTAEDFKRLCKLQHKTNTKITDHSLFCRYRSVYLPYYRFGEEVISWSPFLSLFYDVISNREAEMIKRQASDKLFRGGVVEKTGGEIRSIRTSHICFIDDKESQTVKRLSARVQELTKLNTEIHPGGFHNGQSGSEPLQVVNYGLGGHYSVHIDPYTVMNHETSVITQNHGNRLATFLVYLSSVERGGSTAFPVMDIVVSPIKNGAVFWYNYTPAGNLDTRTYHASCPVVVGEKWVSNKWIMSYSNTFTRRCGRRKHDKQKDIEKDVYSDYSQPAY</sequence>
<gene>
    <name evidence="16" type="primary">LOC101859761</name>
</gene>
<keyword evidence="11" id="KW-0408">Iron</keyword>
<evidence type="ECO:0000313" key="16">
    <source>
        <dbReference type="RefSeq" id="XP_012946735.1"/>
    </source>
</evidence>
<evidence type="ECO:0000256" key="6">
    <source>
        <dbReference type="ARBA" id="ARBA00022723"/>
    </source>
</evidence>
<comment type="cofactor">
    <cofactor evidence="1">
        <name>L-ascorbate</name>
        <dbReference type="ChEBI" id="CHEBI:38290"/>
    </cofactor>
</comment>
<evidence type="ECO:0000313" key="15">
    <source>
        <dbReference type="Proteomes" id="UP000694888"/>
    </source>
</evidence>
<evidence type="ECO:0000259" key="14">
    <source>
        <dbReference type="PROSITE" id="PS51471"/>
    </source>
</evidence>
<dbReference type="EC" id="1.14.11.2" evidence="5"/>
<evidence type="ECO:0000256" key="4">
    <source>
        <dbReference type="ARBA" id="ARBA00006511"/>
    </source>
</evidence>
<accession>A0ABM1AFP2</accession>
<evidence type="ECO:0000256" key="13">
    <source>
        <dbReference type="SAM" id="SignalP"/>
    </source>
</evidence>
<name>A0ABM1AFP2_APLCA</name>
<protein>
    <recommendedName>
        <fullName evidence="5">procollagen-proline 4-dioxygenase</fullName>
        <ecNumber evidence="5">1.14.11.2</ecNumber>
    </recommendedName>
</protein>
<evidence type="ECO:0000256" key="2">
    <source>
        <dbReference type="ARBA" id="ARBA00002035"/>
    </source>
</evidence>
<evidence type="ECO:0000256" key="7">
    <source>
        <dbReference type="ARBA" id="ARBA00022824"/>
    </source>
</evidence>
<dbReference type="SMART" id="SM00702">
    <property type="entry name" value="P4Hc"/>
    <property type="match status" value="1"/>
</dbReference>
<reference evidence="16" key="1">
    <citation type="submission" date="2025-08" db="UniProtKB">
        <authorList>
            <consortium name="RefSeq"/>
        </authorList>
    </citation>
    <scope>IDENTIFICATION</scope>
</reference>
<comment type="subcellular location">
    <subcellularLocation>
        <location evidence="3">Endoplasmic reticulum lumen</location>
    </subcellularLocation>
</comment>
<dbReference type="PANTHER" id="PTHR10869">
    <property type="entry name" value="PROLYL 4-HYDROXYLASE ALPHA SUBUNIT"/>
    <property type="match status" value="1"/>
</dbReference>
<dbReference type="PROSITE" id="PS51471">
    <property type="entry name" value="FE2OG_OXY"/>
    <property type="match status" value="1"/>
</dbReference>
<dbReference type="Pfam" id="PF08336">
    <property type="entry name" value="P4Ha_N"/>
    <property type="match status" value="1"/>
</dbReference>
<dbReference type="PANTHER" id="PTHR10869:SF244">
    <property type="entry name" value="PROLYL 4-HYDROXYLASE SUBUNIT ALPHA-2"/>
    <property type="match status" value="1"/>
</dbReference>
<comment type="function">
    <text evidence="2">Catalyzes the post-translational formation of 4-hydroxyproline in -Xaa-Pro-Gly- sequences in collagens and other proteins.</text>
</comment>
<dbReference type="InterPro" id="IPR044862">
    <property type="entry name" value="Pro_4_hyd_alph_FE2OG_OXY"/>
</dbReference>
<feature type="chain" id="PRO_5046100210" description="procollagen-proline 4-dioxygenase" evidence="13">
    <location>
        <begin position="23"/>
        <end position="552"/>
    </location>
</feature>
<evidence type="ECO:0000256" key="3">
    <source>
        <dbReference type="ARBA" id="ARBA00004319"/>
    </source>
</evidence>
<dbReference type="InterPro" id="IPR013547">
    <property type="entry name" value="P4H_N"/>
</dbReference>
<dbReference type="Gene3D" id="1.25.40.10">
    <property type="entry name" value="Tetratricopeptide repeat domain"/>
    <property type="match status" value="1"/>
</dbReference>